<gene>
    <name evidence="1" type="ORF">B7P43_G12053</name>
</gene>
<proteinExistence type="predicted"/>
<keyword evidence="2" id="KW-1185">Reference proteome</keyword>
<evidence type="ECO:0000313" key="1">
    <source>
        <dbReference type="EMBL" id="PNF33684.1"/>
    </source>
</evidence>
<dbReference type="InParanoid" id="A0A2J7QYM9"/>
<dbReference type="PANTHER" id="PTHR45913">
    <property type="entry name" value="EPM2A-INTERACTING PROTEIN 1"/>
    <property type="match status" value="1"/>
</dbReference>
<comment type="caution">
    <text evidence="1">The sequence shown here is derived from an EMBL/GenBank/DDBJ whole genome shotgun (WGS) entry which is preliminary data.</text>
</comment>
<evidence type="ECO:0000313" key="2">
    <source>
        <dbReference type="Proteomes" id="UP000235965"/>
    </source>
</evidence>
<organism evidence="1 2">
    <name type="scientific">Cryptotermes secundus</name>
    <dbReference type="NCBI Taxonomy" id="105785"/>
    <lineage>
        <taxon>Eukaryota</taxon>
        <taxon>Metazoa</taxon>
        <taxon>Ecdysozoa</taxon>
        <taxon>Arthropoda</taxon>
        <taxon>Hexapoda</taxon>
        <taxon>Insecta</taxon>
        <taxon>Pterygota</taxon>
        <taxon>Neoptera</taxon>
        <taxon>Polyneoptera</taxon>
        <taxon>Dictyoptera</taxon>
        <taxon>Blattodea</taxon>
        <taxon>Blattoidea</taxon>
        <taxon>Termitoidae</taxon>
        <taxon>Kalotermitidae</taxon>
        <taxon>Cryptotermitinae</taxon>
        <taxon>Cryptotermes</taxon>
    </lineage>
</organism>
<dbReference type="STRING" id="105785.A0A2J7QYM9"/>
<reference evidence="1 2" key="1">
    <citation type="submission" date="2017-12" db="EMBL/GenBank/DDBJ databases">
        <title>Hemimetabolous genomes reveal molecular basis of termite eusociality.</title>
        <authorList>
            <person name="Harrison M.C."/>
            <person name="Jongepier E."/>
            <person name="Robertson H.M."/>
            <person name="Arning N."/>
            <person name="Bitard-Feildel T."/>
            <person name="Chao H."/>
            <person name="Childers C.P."/>
            <person name="Dinh H."/>
            <person name="Doddapaneni H."/>
            <person name="Dugan S."/>
            <person name="Gowin J."/>
            <person name="Greiner C."/>
            <person name="Han Y."/>
            <person name="Hu H."/>
            <person name="Hughes D.S.T."/>
            <person name="Huylmans A.-K."/>
            <person name="Kemena C."/>
            <person name="Kremer L.P.M."/>
            <person name="Lee S.L."/>
            <person name="Lopez-Ezquerra A."/>
            <person name="Mallet L."/>
            <person name="Monroy-Kuhn J.M."/>
            <person name="Moser A."/>
            <person name="Murali S.C."/>
            <person name="Muzny D.M."/>
            <person name="Otani S."/>
            <person name="Piulachs M.-D."/>
            <person name="Poelchau M."/>
            <person name="Qu J."/>
            <person name="Schaub F."/>
            <person name="Wada-Katsumata A."/>
            <person name="Worley K.C."/>
            <person name="Xie Q."/>
            <person name="Ylla G."/>
            <person name="Poulsen M."/>
            <person name="Gibbs R.A."/>
            <person name="Schal C."/>
            <person name="Richards S."/>
            <person name="Belles X."/>
            <person name="Korb J."/>
            <person name="Bornberg-Bauer E."/>
        </authorList>
    </citation>
    <scope>NUCLEOTIDE SEQUENCE [LARGE SCALE GENOMIC DNA]</scope>
    <source>
        <tissue evidence="1">Whole body</tissue>
    </source>
</reference>
<accession>A0A2J7QYM9</accession>
<dbReference type="PANTHER" id="PTHR45913:SF22">
    <property type="entry name" value="SCAN BOX DOMAIN-CONTAINING PROTEIN"/>
    <property type="match status" value="1"/>
</dbReference>
<evidence type="ECO:0008006" key="3">
    <source>
        <dbReference type="Google" id="ProtNLM"/>
    </source>
</evidence>
<dbReference type="Proteomes" id="UP000235965">
    <property type="component" value="Unassembled WGS sequence"/>
</dbReference>
<protein>
    <recommendedName>
        <fullName evidence="3">BED-type domain-containing protein</fullName>
    </recommendedName>
</protein>
<dbReference type="AlphaFoldDB" id="A0A2J7QYM9"/>
<name>A0A2J7QYM9_9NEOP</name>
<sequence>MRRFPPHYACPRVTIRNACAEGLKLFESLSFFTPQMTSTRKRIYQEEFLNYEFTQIEDKGIMKPQCVVCLKVLTAEFFKKSQLKKHLNNLHPHLSKPREYFANLEMSVKKKKGLHSNLRSTFDQRSASKASFEVAWLIA</sequence>
<dbReference type="OrthoDB" id="6580598at2759"/>
<dbReference type="EMBL" id="NEVH01009085">
    <property type="protein sequence ID" value="PNF33684.1"/>
    <property type="molecule type" value="Genomic_DNA"/>
</dbReference>